<dbReference type="GeneID" id="39857916"/>
<feature type="domain" description="Core-binding (CB)" evidence="6">
    <location>
        <begin position="8"/>
        <end position="92"/>
    </location>
</feature>
<dbReference type="GO" id="GO:0003677">
    <property type="term" value="F:DNA binding"/>
    <property type="evidence" value="ECO:0007669"/>
    <property type="project" value="UniProtKB-UniRule"/>
</dbReference>
<organism evidence="8 9">
    <name type="scientific">Halobellus limi</name>
    <dbReference type="NCBI Taxonomy" id="699433"/>
    <lineage>
        <taxon>Archaea</taxon>
        <taxon>Methanobacteriati</taxon>
        <taxon>Methanobacteriota</taxon>
        <taxon>Stenosarchaea group</taxon>
        <taxon>Halobacteria</taxon>
        <taxon>Halobacteriales</taxon>
        <taxon>Haloferacaceae</taxon>
        <taxon>Halobellus</taxon>
    </lineage>
</organism>
<dbReference type="Proteomes" id="UP000296733">
    <property type="component" value="Chromosome"/>
</dbReference>
<dbReference type="OrthoDB" id="198497at2157"/>
<name>A0A1H5SQV7_9EURY</name>
<evidence type="ECO:0000259" key="5">
    <source>
        <dbReference type="PROSITE" id="PS51898"/>
    </source>
</evidence>
<protein>
    <submittedName>
        <fullName evidence="7">Site-specific integrase</fullName>
    </submittedName>
    <submittedName>
        <fullName evidence="8">Site-specific recombinase XerD</fullName>
    </submittedName>
</protein>
<dbReference type="InterPro" id="IPR013762">
    <property type="entry name" value="Integrase-like_cat_sf"/>
</dbReference>
<dbReference type="CDD" id="cd00397">
    <property type="entry name" value="DNA_BRE_C"/>
    <property type="match status" value="1"/>
</dbReference>
<sequence>MSDDLNPISPDEAIQMYLSDRVDLRQRSRRAHEYRLKQLKKWLHEEGIDDLTELTGRDLARYRRYRIEDCEVAPSTLRGNSFTYKAFLEFCESIEAAPEGIASKVRIPSLNEDELVRTHDLQPDRVDDVLDYLAKFEYASRDHVTLALFFHIGCRLGGLRAIDVGDFHPDENFVEFNHRPPATPLKNGTSGERWVALTDEIVELIEDYRRVNRHDVTDDQGRRPLISTRQGRFSESAIRELIYRLTTPCWIGGCPHDREIETCEATETGRRSLCPSSRSPHDVRSAAIIRMKREGLPAEVIERRVNATQEVIEQHYDERPREEKLRDRMEQRREHIEVL</sequence>
<dbReference type="EMBL" id="CP031311">
    <property type="protein sequence ID" value="QCC47511.1"/>
    <property type="molecule type" value="Genomic_DNA"/>
</dbReference>
<dbReference type="Gene3D" id="1.10.150.130">
    <property type="match status" value="1"/>
</dbReference>
<accession>A0A1H5SQV7</accession>
<dbReference type="InterPro" id="IPR011010">
    <property type="entry name" value="DNA_brk_join_enz"/>
</dbReference>
<dbReference type="InterPro" id="IPR044068">
    <property type="entry name" value="CB"/>
</dbReference>
<evidence type="ECO:0000313" key="8">
    <source>
        <dbReference type="EMBL" id="SEF52935.1"/>
    </source>
</evidence>
<gene>
    <name evidence="7" type="ORF">DV707_07465</name>
    <name evidence="8" type="ORF">SAMN04488133_0051</name>
</gene>
<dbReference type="AlphaFoldDB" id="A0A1H5SQV7"/>
<evidence type="ECO:0000256" key="2">
    <source>
        <dbReference type="ARBA" id="ARBA00023125"/>
    </source>
</evidence>
<proteinExistence type="predicted"/>
<dbReference type="Gene3D" id="1.10.443.10">
    <property type="entry name" value="Intergrase catalytic core"/>
    <property type="match status" value="1"/>
</dbReference>
<keyword evidence="1" id="KW-0229">DNA integration</keyword>
<dbReference type="GO" id="GO:0015074">
    <property type="term" value="P:DNA integration"/>
    <property type="evidence" value="ECO:0007669"/>
    <property type="project" value="UniProtKB-KW"/>
</dbReference>
<keyword evidence="9" id="KW-1185">Reference proteome</keyword>
<dbReference type="EMBL" id="FNVN01000001">
    <property type="protein sequence ID" value="SEF52935.1"/>
    <property type="molecule type" value="Genomic_DNA"/>
</dbReference>
<evidence type="ECO:0000256" key="4">
    <source>
        <dbReference type="PROSITE-ProRule" id="PRU01248"/>
    </source>
</evidence>
<evidence type="ECO:0000256" key="1">
    <source>
        <dbReference type="ARBA" id="ARBA00022908"/>
    </source>
</evidence>
<dbReference type="InterPro" id="IPR010998">
    <property type="entry name" value="Integrase_recombinase_N"/>
</dbReference>
<dbReference type="GO" id="GO:0006310">
    <property type="term" value="P:DNA recombination"/>
    <property type="evidence" value="ECO:0007669"/>
    <property type="project" value="UniProtKB-KW"/>
</dbReference>
<dbReference type="RefSeq" id="WP_103989887.1">
    <property type="nucleotide sequence ID" value="NZ_CP031311.1"/>
</dbReference>
<evidence type="ECO:0000313" key="7">
    <source>
        <dbReference type="EMBL" id="QCC47511.1"/>
    </source>
</evidence>
<feature type="domain" description="Tyr recombinase" evidence="5">
    <location>
        <begin position="116"/>
        <end position="330"/>
    </location>
</feature>
<dbReference type="SUPFAM" id="SSF56349">
    <property type="entry name" value="DNA breaking-rejoining enzymes"/>
    <property type="match status" value="1"/>
</dbReference>
<dbReference type="InterPro" id="IPR050090">
    <property type="entry name" value="Tyrosine_recombinase_XerCD"/>
</dbReference>
<reference evidence="7 10" key="2">
    <citation type="journal article" date="2019" name="Nat. Commun.">
        <title>A new type of DNA phosphorothioation-based antiviral system in archaea.</title>
        <authorList>
            <person name="Xiong L."/>
            <person name="Liu S."/>
            <person name="Chen S."/>
            <person name="Xiao Y."/>
            <person name="Zhu B."/>
            <person name="Gao Y."/>
            <person name="Zhang Y."/>
            <person name="Chen B."/>
            <person name="Luo J."/>
            <person name="Deng Z."/>
            <person name="Chen X."/>
            <person name="Wang L."/>
            <person name="Chen S."/>
        </authorList>
    </citation>
    <scope>NUCLEOTIDE SEQUENCE [LARGE SCALE GENOMIC DNA]</scope>
    <source>
        <strain evidence="7 10">CGMCC 1.10331</strain>
    </source>
</reference>
<dbReference type="Proteomes" id="UP000236740">
    <property type="component" value="Unassembled WGS sequence"/>
</dbReference>
<keyword evidence="2 4" id="KW-0238">DNA-binding</keyword>
<dbReference type="KEGG" id="hlm:DV707_07465"/>
<dbReference type="PANTHER" id="PTHR30349">
    <property type="entry name" value="PHAGE INTEGRASE-RELATED"/>
    <property type="match status" value="1"/>
</dbReference>
<keyword evidence="3" id="KW-0233">DNA recombination</keyword>
<reference evidence="8 9" key="1">
    <citation type="submission" date="2016-10" db="EMBL/GenBank/DDBJ databases">
        <authorList>
            <person name="de Groot N.N."/>
        </authorList>
    </citation>
    <scope>NUCLEOTIDE SEQUENCE [LARGE SCALE GENOMIC DNA]</scope>
    <source>
        <strain evidence="8 9">CGMCC 1.10331</strain>
    </source>
</reference>
<evidence type="ECO:0000256" key="3">
    <source>
        <dbReference type="ARBA" id="ARBA00023172"/>
    </source>
</evidence>
<dbReference type="PROSITE" id="PS51898">
    <property type="entry name" value="TYR_RECOMBINASE"/>
    <property type="match status" value="1"/>
</dbReference>
<dbReference type="PROSITE" id="PS51900">
    <property type="entry name" value="CB"/>
    <property type="match status" value="1"/>
</dbReference>
<dbReference type="InterPro" id="IPR002104">
    <property type="entry name" value="Integrase_catalytic"/>
</dbReference>
<evidence type="ECO:0000313" key="9">
    <source>
        <dbReference type="Proteomes" id="UP000236740"/>
    </source>
</evidence>
<evidence type="ECO:0000313" key="10">
    <source>
        <dbReference type="Proteomes" id="UP000296733"/>
    </source>
</evidence>
<dbReference type="PANTHER" id="PTHR30349:SF41">
    <property type="entry name" value="INTEGRASE_RECOMBINASE PROTEIN MJ0367-RELATED"/>
    <property type="match status" value="1"/>
</dbReference>
<evidence type="ECO:0000259" key="6">
    <source>
        <dbReference type="PROSITE" id="PS51900"/>
    </source>
</evidence>